<accession>A0ABX7C214</accession>
<evidence type="ECO:0000313" key="3">
    <source>
        <dbReference type="Proteomes" id="UP000595857"/>
    </source>
</evidence>
<dbReference type="EMBL" id="CP068046">
    <property type="protein sequence ID" value="QQR38106.1"/>
    <property type="molecule type" value="Genomic_DNA"/>
</dbReference>
<reference evidence="2 3" key="1">
    <citation type="submission" date="2021-01" db="EMBL/GenBank/DDBJ databases">
        <title>Genome seq and assembly of Devosia sp. LEGU1.</title>
        <authorList>
            <person name="Chhetri G."/>
        </authorList>
    </citation>
    <scope>NUCLEOTIDE SEQUENCE [LARGE SCALE GENOMIC DNA]</scope>
    <source>
        <strain evidence="2 3">LEGU1</strain>
    </source>
</reference>
<feature type="region of interest" description="Disordered" evidence="1">
    <location>
        <begin position="25"/>
        <end position="53"/>
    </location>
</feature>
<dbReference type="Proteomes" id="UP000595857">
    <property type="component" value="Chromosome"/>
</dbReference>
<keyword evidence="3" id="KW-1185">Reference proteome</keyword>
<evidence type="ECO:0000313" key="2">
    <source>
        <dbReference type="EMBL" id="QQR38106.1"/>
    </source>
</evidence>
<sequence>MKFPRPLLPKDLILGSCASLPLEGRDRGWGSLGDTPDYPPPQPSPSRGEGAKRAHGWKQSFTALAVALSLTAPTLAIDPPYQRQMERLAEIMGSLYYLQPLCEAGDEDWREQMSELIALDEPDDDRRQRLAGAFNGGYTAFARFHKQCTPASREALTRLLGEAQKLARDIHTRFAE</sequence>
<dbReference type="NCBIfam" id="TIGR02301">
    <property type="entry name" value="TIGR02301 family protein"/>
    <property type="match status" value="1"/>
</dbReference>
<gene>
    <name evidence="2" type="ORF">JI748_09900</name>
</gene>
<dbReference type="Pfam" id="PF09539">
    <property type="entry name" value="DUF2385"/>
    <property type="match status" value="1"/>
</dbReference>
<dbReference type="RefSeq" id="WP_201630007.1">
    <property type="nucleotide sequence ID" value="NZ_CP068046.1"/>
</dbReference>
<name>A0ABX7C214_9HYPH</name>
<proteinExistence type="predicted"/>
<organism evidence="2 3">
    <name type="scientific">Devosia rhizoryzae</name>
    <dbReference type="NCBI Taxonomy" id="2774137"/>
    <lineage>
        <taxon>Bacteria</taxon>
        <taxon>Pseudomonadati</taxon>
        <taxon>Pseudomonadota</taxon>
        <taxon>Alphaproteobacteria</taxon>
        <taxon>Hyphomicrobiales</taxon>
        <taxon>Devosiaceae</taxon>
        <taxon>Devosia</taxon>
    </lineage>
</organism>
<evidence type="ECO:0000256" key="1">
    <source>
        <dbReference type="SAM" id="MobiDB-lite"/>
    </source>
</evidence>
<protein>
    <submittedName>
        <fullName evidence="2">TIGR02301 family protein</fullName>
    </submittedName>
</protein>
<dbReference type="InterPro" id="IPR012645">
    <property type="entry name" value="CHP02301"/>
</dbReference>